<name>A0ACB9D4A4_9ASTR</name>
<gene>
    <name evidence="1" type="ORF">L1987_58898</name>
</gene>
<organism evidence="1 2">
    <name type="scientific">Smallanthus sonchifolius</name>
    <dbReference type="NCBI Taxonomy" id="185202"/>
    <lineage>
        <taxon>Eukaryota</taxon>
        <taxon>Viridiplantae</taxon>
        <taxon>Streptophyta</taxon>
        <taxon>Embryophyta</taxon>
        <taxon>Tracheophyta</taxon>
        <taxon>Spermatophyta</taxon>
        <taxon>Magnoliopsida</taxon>
        <taxon>eudicotyledons</taxon>
        <taxon>Gunneridae</taxon>
        <taxon>Pentapetalae</taxon>
        <taxon>asterids</taxon>
        <taxon>campanulids</taxon>
        <taxon>Asterales</taxon>
        <taxon>Asteraceae</taxon>
        <taxon>Asteroideae</taxon>
        <taxon>Heliantheae alliance</taxon>
        <taxon>Millerieae</taxon>
        <taxon>Smallanthus</taxon>
    </lineage>
</organism>
<sequence length="412" mass="46070">MSLPALTLNRLINPLNSPTSFLLCAKRLDFSHPDHKSTNQSIKSVLQESEFRLFRSHIIQGKDQRFVLPKIDESFAKDSGLCATGVIERIQLCLPDTFIVDQQGHCRPQMLAGGVLRYLHVSTSLPLLKFHTLMDSINNHRNAYRSSLFSTSAGRSSRSGGGRDSTMKESHGRSRGRGGGGSGQDGIDALGRLLTRILRHMASQLNLNMRSDGYVKVQDLLRLNLKTFANVPISSHTVDDIKEAVGRDNKQRFSLLEENGELLIRANQGHTLTLVETESLLKPVLSAEEFPVCVHGTYKKNLKSILESGLKRMQRLHVHFACGLPTDGEVISGMRRNVNILIFLDIRKALQGGMKLYISENKVILTEGFDGVVPVEYFEKIESWPDRKLITFDQKFESLDGTTTTNNNEVIE</sequence>
<dbReference type="Proteomes" id="UP001056120">
    <property type="component" value="Linkage Group LG20"/>
</dbReference>
<protein>
    <submittedName>
        <fullName evidence="1">Uncharacterized protein</fullName>
    </submittedName>
</protein>
<evidence type="ECO:0000313" key="2">
    <source>
        <dbReference type="Proteomes" id="UP001056120"/>
    </source>
</evidence>
<comment type="caution">
    <text evidence="1">The sequence shown here is derived from an EMBL/GenBank/DDBJ whole genome shotgun (WGS) entry which is preliminary data.</text>
</comment>
<reference evidence="1 2" key="2">
    <citation type="journal article" date="2022" name="Mol. Ecol. Resour.">
        <title>The genomes of chicory, endive, great burdock and yacon provide insights into Asteraceae paleo-polyploidization history and plant inulin production.</title>
        <authorList>
            <person name="Fan W."/>
            <person name="Wang S."/>
            <person name="Wang H."/>
            <person name="Wang A."/>
            <person name="Jiang F."/>
            <person name="Liu H."/>
            <person name="Zhao H."/>
            <person name="Xu D."/>
            <person name="Zhang Y."/>
        </authorList>
    </citation>
    <scope>NUCLEOTIDE SEQUENCE [LARGE SCALE GENOMIC DNA]</scope>
    <source>
        <strain evidence="2">cv. Yunnan</strain>
        <tissue evidence="1">Leaves</tissue>
    </source>
</reference>
<reference evidence="2" key="1">
    <citation type="journal article" date="2022" name="Mol. Ecol. Resour.">
        <title>The genomes of chicory, endive, great burdock and yacon provide insights into Asteraceae palaeo-polyploidization history and plant inulin production.</title>
        <authorList>
            <person name="Fan W."/>
            <person name="Wang S."/>
            <person name="Wang H."/>
            <person name="Wang A."/>
            <person name="Jiang F."/>
            <person name="Liu H."/>
            <person name="Zhao H."/>
            <person name="Xu D."/>
            <person name="Zhang Y."/>
        </authorList>
    </citation>
    <scope>NUCLEOTIDE SEQUENCE [LARGE SCALE GENOMIC DNA]</scope>
    <source>
        <strain evidence="2">cv. Yunnan</strain>
    </source>
</reference>
<evidence type="ECO:0000313" key="1">
    <source>
        <dbReference type="EMBL" id="KAI3741228.1"/>
    </source>
</evidence>
<proteinExistence type="predicted"/>
<dbReference type="EMBL" id="CM042037">
    <property type="protein sequence ID" value="KAI3741228.1"/>
    <property type="molecule type" value="Genomic_DNA"/>
</dbReference>
<keyword evidence="2" id="KW-1185">Reference proteome</keyword>
<accession>A0ACB9D4A4</accession>